<feature type="compositionally biased region" description="Low complexity" evidence="1">
    <location>
        <begin position="227"/>
        <end position="246"/>
    </location>
</feature>
<gene>
    <name evidence="5" type="ORF">MTR67_053141</name>
</gene>
<feature type="region of interest" description="Disordered" evidence="1">
    <location>
        <begin position="155"/>
        <end position="247"/>
    </location>
</feature>
<dbReference type="InterPro" id="IPR039391">
    <property type="entry name" value="Phytocyanin-like"/>
</dbReference>
<dbReference type="Proteomes" id="UP001234989">
    <property type="component" value="Chromosome 12"/>
</dbReference>
<dbReference type="PANTHER" id="PTHR33021">
    <property type="entry name" value="BLUE COPPER PROTEIN"/>
    <property type="match status" value="1"/>
</dbReference>
<keyword evidence="2" id="KW-0472">Membrane</keyword>
<name>A0AAF0VAD7_SOLVR</name>
<evidence type="ECO:0000256" key="3">
    <source>
        <dbReference type="SAM" id="SignalP"/>
    </source>
</evidence>
<evidence type="ECO:0000313" key="6">
    <source>
        <dbReference type="Proteomes" id="UP001234989"/>
    </source>
</evidence>
<feature type="chain" id="PRO_5041943373" description="Phytocyanin domain-containing protein" evidence="3">
    <location>
        <begin position="23"/>
        <end position="270"/>
    </location>
</feature>
<dbReference type="GO" id="GO:0009055">
    <property type="term" value="F:electron transfer activity"/>
    <property type="evidence" value="ECO:0007669"/>
    <property type="project" value="InterPro"/>
</dbReference>
<dbReference type="PROSITE" id="PS51485">
    <property type="entry name" value="PHYTOCYANIN"/>
    <property type="match status" value="1"/>
</dbReference>
<dbReference type="CDD" id="cd04216">
    <property type="entry name" value="Phytocyanin"/>
    <property type="match status" value="1"/>
</dbReference>
<accession>A0AAF0VAD7</accession>
<organism evidence="5 6">
    <name type="scientific">Solanum verrucosum</name>
    <dbReference type="NCBI Taxonomy" id="315347"/>
    <lineage>
        <taxon>Eukaryota</taxon>
        <taxon>Viridiplantae</taxon>
        <taxon>Streptophyta</taxon>
        <taxon>Embryophyta</taxon>
        <taxon>Tracheophyta</taxon>
        <taxon>Spermatophyta</taxon>
        <taxon>Magnoliopsida</taxon>
        <taxon>eudicotyledons</taxon>
        <taxon>Gunneridae</taxon>
        <taxon>Pentapetalae</taxon>
        <taxon>asterids</taxon>
        <taxon>lamiids</taxon>
        <taxon>Solanales</taxon>
        <taxon>Solanaceae</taxon>
        <taxon>Solanoideae</taxon>
        <taxon>Solaneae</taxon>
        <taxon>Solanum</taxon>
    </lineage>
</organism>
<dbReference type="PANTHER" id="PTHR33021:SF499">
    <property type="entry name" value="OS12G0150500 PROTEIN"/>
    <property type="match status" value="1"/>
</dbReference>
<keyword evidence="3" id="KW-0732">Signal</keyword>
<evidence type="ECO:0000256" key="1">
    <source>
        <dbReference type="SAM" id="MobiDB-lite"/>
    </source>
</evidence>
<feature type="transmembrane region" description="Helical" evidence="2">
    <location>
        <begin position="250"/>
        <end position="269"/>
    </location>
</feature>
<dbReference type="EMBL" id="CP133623">
    <property type="protein sequence ID" value="WMV59756.1"/>
    <property type="molecule type" value="Genomic_DNA"/>
</dbReference>
<proteinExistence type="predicted"/>
<keyword evidence="2" id="KW-0812">Transmembrane</keyword>
<feature type="domain" description="Phytocyanin" evidence="4">
    <location>
        <begin position="23"/>
        <end position="149"/>
    </location>
</feature>
<feature type="compositionally biased region" description="Low complexity" evidence="1">
    <location>
        <begin position="203"/>
        <end position="219"/>
    </location>
</feature>
<sequence length="270" mass="27881">MAMVRILMSLATIAILFGSTMAANHTVGAPKGRWDESTDLTTWAASETFLVGDSLSTNGIQTRNISLLKLPSYRGTTSQFCSFLCILQNHDVLEVRKADYDSCQTTNAISTNGGGMTIISLSSTGKRYFICGTGGHCASGMKLEVNTLATAPVVPPPSSPPVKSPVSAPSPKIAPKISPVSVPSPKNAPKISPVSAPSPKSLAPTPKNAPKSSPAASSPETPPLPPSSSDFVPTSSPSSSPSVPSSADKISVIASSTVGFGLVIMMLFFM</sequence>
<dbReference type="Gene3D" id="2.60.40.420">
    <property type="entry name" value="Cupredoxins - blue copper proteins"/>
    <property type="match status" value="1"/>
</dbReference>
<keyword evidence="6" id="KW-1185">Reference proteome</keyword>
<dbReference type="Pfam" id="PF02298">
    <property type="entry name" value="Cu_bind_like"/>
    <property type="match status" value="1"/>
</dbReference>
<dbReference type="InterPro" id="IPR003245">
    <property type="entry name" value="Phytocyanin_dom"/>
</dbReference>
<dbReference type="SUPFAM" id="SSF49503">
    <property type="entry name" value="Cupredoxins"/>
    <property type="match status" value="1"/>
</dbReference>
<reference evidence="5" key="1">
    <citation type="submission" date="2023-08" db="EMBL/GenBank/DDBJ databases">
        <title>A de novo genome assembly of Solanum verrucosum Schlechtendal, a Mexican diploid species geographically isolated from the other diploid A-genome species in potato relatives.</title>
        <authorList>
            <person name="Hosaka K."/>
        </authorList>
    </citation>
    <scope>NUCLEOTIDE SEQUENCE</scope>
    <source>
        <tissue evidence="5">Young leaves</tissue>
    </source>
</reference>
<evidence type="ECO:0000313" key="5">
    <source>
        <dbReference type="EMBL" id="WMV59756.1"/>
    </source>
</evidence>
<evidence type="ECO:0000256" key="2">
    <source>
        <dbReference type="SAM" id="Phobius"/>
    </source>
</evidence>
<feature type="compositionally biased region" description="Low complexity" evidence="1">
    <location>
        <begin position="164"/>
        <end position="185"/>
    </location>
</feature>
<keyword evidence="2" id="KW-1133">Transmembrane helix</keyword>
<dbReference type="GO" id="GO:0005886">
    <property type="term" value="C:plasma membrane"/>
    <property type="evidence" value="ECO:0007669"/>
    <property type="project" value="TreeGrafter"/>
</dbReference>
<protein>
    <recommendedName>
        <fullName evidence="4">Phytocyanin domain-containing protein</fullName>
    </recommendedName>
</protein>
<dbReference type="AlphaFoldDB" id="A0AAF0VAD7"/>
<feature type="signal peptide" evidence="3">
    <location>
        <begin position="1"/>
        <end position="22"/>
    </location>
</feature>
<evidence type="ECO:0000259" key="4">
    <source>
        <dbReference type="PROSITE" id="PS51485"/>
    </source>
</evidence>
<dbReference type="InterPro" id="IPR008972">
    <property type="entry name" value="Cupredoxin"/>
</dbReference>